<feature type="transmembrane region" description="Helical" evidence="2">
    <location>
        <begin position="6"/>
        <end position="24"/>
    </location>
</feature>
<feature type="transmembrane region" description="Helical" evidence="2">
    <location>
        <begin position="136"/>
        <end position="163"/>
    </location>
</feature>
<accession>A0A3N4IXD6</accession>
<keyword evidence="2" id="KW-0812">Transmembrane</keyword>
<feature type="transmembrane region" description="Helical" evidence="2">
    <location>
        <begin position="175"/>
        <end position="193"/>
    </location>
</feature>
<evidence type="ECO:0000313" key="3">
    <source>
        <dbReference type="EMBL" id="RPA88971.1"/>
    </source>
</evidence>
<dbReference type="PANTHER" id="PTHR39470:SF1">
    <property type="entry name" value="CHORISMATE SYNTHASE PROTEIN"/>
    <property type="match status" value="1"/>
</dbReference>
<organism evidence="3 4">
    <name type="scientific">Choiromyces venosus 120613-1</name>
    <dbReference type="NCBI Taxonomy" id="1336337"/>
    <lineage>
        <taxon>Eukaryota</taxon>
        <taxon>Fungi</taxon>
        <taxon>Dikarya</taxon>
        <taxon>Ascomycota</taxon>
        <taxon>Pezizomycotina</taxon>
        <taxon>Pezizomycetes</taxon>
        <taxon>Pezizales</taxon>
        <taxon>Tuberaceae</taxon>
        <taxon>Choiromyces</taxon>
    </lineage>
</organism>
<feature type="region of interest" description="Disordered" evidence="1">
    <location>
        <begin position="344"/>
        <end position="364"/>
    </location>
</feature>
<dbReference type="OrthoDB" id="4218123at2759"/>
<dbReference type="Proteomes" id="UP000276215">
    <property type="component" value="Unassembled WGS sequence"/>
</dbReference>
<dbReference type="EMBL" id="ML120629">
    <property type="protein sequence ID" value="RPA88971.1"/>
    <property type="molecule type" value="Genomic_DNA"/>
</dbReference>
<feature type="compositionally biased region" description="Pro residues" evidence="1">
    <location>
        <begin position="350"/>
        <end position="364"/>
    </location>
</feature>
<keyword evidence="4" id="KW-1185">Reference proteome</keyword>
<sequence>MVSWSTIQSLLVILGPIIYTRGQAFYQSTKLRGPPRTLTPGAHRILNILFVTGIIALLSTLPTFTPENIFQKTGSRLQIPTDILFRRLSEFRDITAVDEVLRARLVSKEARLTYATFGPKPLVECSWCSFDDVNTYLFYALPTLALPHLLHIAVLGIVTSSYFSPFGSVWRTQATVAGLTLFLAELYFVGISTSDHTANAMAKVPADIVWTHWRLILWRGIGIAFVDAWLGYVIFLTGTGRWTTGLDGLRVHEKLESLSKESELVYAKLHAENFMRQTVLRNQELREKSFEFWVAEENVGKEIMLDPDVRKVRTNLTLNISQLTEEAAKKSEGMLNTISTWRGLAAQVPSSPPPTTTTAPPPPS</sequence>
<reference evidence="3 4" key="1">
    <citation type="journal article" date="2018" name="Nat. Ecol. Evol.">
        <title>Pezizomycetes genomes reveal the molecular basis of ectomycorrhizal truffle lifestyle.</title>
        <authorList>
            <person name="Murat C."/>
            <person name="Payen T."/>
            <person name="Noel B."/>
            <person name="Kuo A."/>
            <person name="Morin E."/>
            <person name="Chen J."/>
            <person name="Kohler A."/>
            <person name="Krizsan K."/>
            <person name="Balestrini R."/>
            <person name="Da Silva C."/>
            <person name="Montanini B."/>
            <person name="Hainaut M."/>
            <person name="Levati E."/>
            <person name="Barry K.W."/>
            <person name="Belfiori B."/>
            <person name="Cichocki N."/>
            <person name="Clum A."/>
            <person name="Dockter R.B."/>
            <person name="Fauchery L."/>
            <person name="Guy J."/>
            <person name="Iotti M."/>
            <person name="Le Tacon F."/>
            <person name="Lindquist E.A."/>
            <person name="Lipzen A."/>
            <person name="Malagnac F."/>
            <person name="Mello A."/>
            <person name="Molinier V."/>
            <person name="Miyauchi S."/>
            <person name="Poulain J."/>
            <person name="Riccioni C."/>
            <person name="Rubini A."/>
            <person name="Sitrit Y."/>
            <person name="Splivallo R."/>
            <person name="Traeger S."/>
            <person name="Wang M."/>
            <person name="Zifcakova L."/>
            <person name="Wipf D."/>
            <person name="Zambonelli A."/>
            <person name="Paolocci F."/>
            <person name="Nowrousian M."/>
            <person name="Ottonello S."/>
            <person name="Baldrian P."/>
            <person name="Spatafora J.W."/>
            <person name="Henrissat B."/>
            <person name="Nagy L.G."/>
            <person name="Aury J.M."/>
            <person name="Wincker P."/>
            <person name="Grigoriev I.V."/>
            <person name="Bonfante P."/>
            <person name="Martin F.M."/>
        </authorList>
    </citation>
    <scope>NUCLEOTIDE SEQUENCE [LARGE SCALE GENOMIC DNA]</scope>
    <source>
        <strain evidence="3 4">120613-1</strain>
    </source>
</reference>
<evidence type="ECO:0000256" key="1">
    <source>
        <dbReference type="SAM" id="MobiDB-lite"/>
    </source>
</evidence>
<dbReference type="PANTHER" id="PTHR39470">
    <property type="entry name" value="CHROMOSOME 10, WHOLE GENOME SHOTGUN SEQUENCE"/>
    <property type="match status" value="1"/>
</dbReference>
<dbReference type="STRING" id="1336337.A0A3N4IXD6"/>
<feature type="transmembrane region" description="Helical" evidence="2">
    <location>
        <begin position="213"/>
        <end position="235"/>
    </location>
</feature>
<evidence type="ECO:0000313" key="4">
    <source>
        <dbReference type="Proteomes" id="UP000276215"/>
    </source>
</evidence>
<gene>
    <name evidence="3" type="ORF">L873DRAFT_1832121</name>
</gene>
<keyword evidence="2" id="KW-1133">Transmembrane helix</keyword>
<protein>
    <submittedName>
        <fullName evidence="3">Uncharacterized protein</fullName>
    </submittedName>
</protein>
<evidence type="ECO:0000256" key="2">
    <source>
        <dbReference type="SAM" id="Phobius"/>
    </source>
</evidence>
<dbReference type="AlphaFoldDB" id="A0A3N4IXD6"/>
<feature type="transmembrane region" description="Helical" evidence="2">
    <location>
        <begin position="45"/>
        <end position="64"/>
    </location>
</feature>
<proteinExistence type="predicted"/>
<keyword evidence="2" id="KW-0472">Membrane</keyword>
<name>A0A3N4IXD6_9PEZI</name>